<evidence type="ECO:0000313" key="1">
    <source>
        <dbReference type="EMBL" id="KAH7915413.1"/>
    </source>
</evidence>
<name>A0ACB8AQX0_9AGAM</name>
<feature type="non-terminal residue" evidence="1">
    <location>
        <position position="1"/>
    </location>
</feature>
<reference evidence="1" key="1">
    <citation type="journal article" date="2021" name="New Phytol.">
        <title>Evolutionary innovations through gain and loss of genes in the ectomycorrhizal Boletales.</title>
        <authorList>
            <person name="Wu G."/>
            <person name="Miyauchi S."/>
            <person name="Morin E."/>
            <person name="Kuo A."/>
            <person name="Drula E."/>
            <person name="Varga T."/>
            <person name="Kohler A."/>
            <person name="Feng B."/>
            <person name="Cao Y."/>
            <person name="Lipzen A."/>
            <person name="Daum C."/>
            <person name="Hundley H."/>
            <person name="Pangilinan J."/>
            <person name="Johnson J."/>
            <person name="Barry K."/>
            <person name="LaButti K."/>
            <person name="Ng V."/>
            <person name="Ahrendt S."/>
            <person name="Min B."/>
            <person name="Choi I.G."/>
            <person name="Park H."/>
            <person name="Plett J.M."/>
            <person name="Magnuson J."/>
            <person name="Spatafora J.W."/>
            <person name="Nagy L.G."/>
            <person name="Henrissat B."/>
            <person name="Grigoriev I.V."/>
            <person name="Yang Z.L."/>
            <person name="Xu J."/>
            <person name="Martin F.M."/>
        </authorList>
    </citation>
    <scope>NUCLEOTIDE SEQUENCE</scope>
    <source>
        <strain evidence="1">ATCC 28755</strain>
    </source>
</reference>
<dbReference type="EMBL" id="MU267601">
    <property type="protein sequence ID" value="KAH7915413.1"/>
    <property type="molecule type" value="Genomic_DNA"/>
</dbReference>
<comment type="caution">
    <text evidence="1">The sequence shown here is derived from an EMBL/GenBank/DDBJ whole genome shotgun (WGS) entry which is preliminary data.</text>
</comment>
<keyword evidence="2" id="KW-1185">Reference proteome</keyword>
<protein>
    <submittedName>
        <fullName evidence="1">Uncharacterized protein</fullName>
    </submittedName>
</protein>
<accession>A0ACB8AQX0</accession>
<evidence type="ECO:0000313" key="2">
    <source>
        <dbReference type="Proteomes" id="UP000790377"/>
    </source>
</evidence>
<organism evidence="1 2">
    <name type="scientific">Hygrophoropsis aurantiaca</name>
    <dbReference type="NCBI Taxonomy" id="72124"/>
    <lineage>
        <taxon>Eukaryota</taxon>
        <taxon>Fungi</taxon>
        <taxon>Dikarya</taxon>
        <taxon>Basidiomycota</taxon>
        <taxon>Agaricomycotina</taxon>
        <taxon>Agaricomycetes</taxon>
        <taxon>Agaricomycetidae</taxon>
        <taxon>Boletales</taxon>
        <taxon>Coniophorineae</taxon>
        <taxon>Hygrophoropsidaceae</taxon>
        <taxon>Hygrophoropsis</taxon>
    </lineage>
</organism>
<gene>
    <name evidence="1" type="ORF">BJ138DRAFT_1109781</name>
</gene>
<sequence>NRLPGSAPTMSSSSTPIPVTALQKISPSSDLWIFQKRLDLGGNDEISVGCKISIFHDPPSLSTPENLKPAATGHIQEIAGWNARCVKFKVQRDKIPKPQIAQNDPTPDGDSPAPNPTMIDDPAGPLILLVPLTHCTLSRFAAIVHTILLPILATPAPEPIFGPRPKSNRSRPYWKIVRDEDGQIVFDGLHPKLERTGDM</sequence>
<proteinExistence type="predicted"/>
<dbReference type="Proteomes" id="UP000790377">
    <property type="component" value="Unassembled WGS sequence"/>
</dbReference>